<organism evidence="2 3">
    <name type="scientific">Paenirhodobacter enshiensis</name>
    <dbReference type="NCBI Taxonomy" id="1105367"/>
    <lineage>
        <taxon>Bacteria</taxon>
        <taxon>Pseudomonadati</taxon>
        <taxon>Pseudomonadota</taxon>
        <taxon>Alphaproteobacteria</taxon>
        <taxon>Rhodobacterales</taxon>
        <taxon>Rhodobacter group</taxon>
        <taxon>Paenirhodobacter</taxon>
    </lineage>
</organism>
<name>A0A086XS40_9RHOB</name>
<sequence length="157" mass="16390">MKRLLGALALSTALTAVPLLAEARPVTITTQMSAYGGGGAFVAFYLTDPQGKYAGTLWMAGQQSKYYKDLRGWRAASGGDLAQLDGITGASVGAGKTLKITVDVKDALLDAGYVLHVDAGAEDMRPSPNEITMPLSKAGSGKPVKGRSYIDTMTVSF</sequence>
<proteinExistence type="predicted"/>
<keyword evidence="1" id="KW-0732">Signal</keyword>
<dbReference type="STRING" id="1105367.CG50_07535"/>
<evidence type="ECO:0000256" key="1">
    <source>
        <dbReference type="SAM" id="SignalP"/>
    </source>
</evidence>
<feature type="chain" id="PRO_5001817051" evidence="1">
    <location>
        <begin position="24"/>
        <end position="157"/>
    </location>
</feature>
<dbReference type="eggNOG" id="ENOG503096N">
    <property type="taxonomic scope" value="Bacteria"/>
</dbReference>
<feature type="signal peptide" evidence="1">
    <location>
        <begin position="1"/>
        <end position="23"/>
    </location>
</feature>
<keyword evidence="3" id="KW-1185">Reference proteome</keyword>
<protein>
    <submittedName>
        <fullName evidence="2">Tat pathway signal protein</fullName>
    </submittedName>
</protein>
<dbReference type="AlphaFoldDB" id="A0A086XS40"/>
<dbReference type="InterPro" id="IPR014469">
    <property type="entry name" value="DUF2271"/>
</dbReference>
<evidence type="ECO:0000313" key="3">
    <source>
        <dbReference type="Proteomes" id="UP000028824"/>
    </source>
</evidence>
<dbReference type="OrthoDB" id="6057843at2"/>
<reference evidence="2 3" key="1">
    <citation type="submission" date="2014-03" db="EMBL/GenBank/DDBJ databases">
        <title>Genome of Paenirhodobacter enshiensis DW2-9.</title>
        <authorList>
            <person name="Wang D."/>
            <person name="Wang G."/>
        </authorList>
    </citation>
    <scope>NUCLEOTIDE SEQUENCE [LARGE SCALE GENOMIC DNA]</scope>
    <source>
        <strain evidence="2 3">DW2-9</strain>
    </source>
</reference>
<comment type="caution">
    <text evidence="2">The sequence shown here is derived from an EMBL/GenBank/DDBJ whole genome shotgun (WGS) entry which is preliminary data.</text>
</comment>
<accession>A0A086XS40</accession>
<evidence type="ECO:0000313" key="2">
    <source>
        <dbReference type="EMBL" id="KFI24840.1"/>
    </source>
</evidence>
<gene>
    <name evidence="2" type="ORF">CG50_07535</name>
</gene>
<dbReference type="Proteomes" id="UP000028824">
    <property type="component" value="Unassembled WGS sequence"/>
</dbReference>
<dbReference type="EMBL" id="JFZB01000033">
    <property type="protein sequence ID" value="KFI24840.1"/>
    <property type="molecule type" value="Genomic_DNA"/>
</dbReference>
<dbReference type="RefSeq" id="WP_036639182.1">
    <property type="nucleotide sequence ID" value="NZ_JFZB01000033.1"/>
</dbReference>
<dbReference type="Pfam" id="PF10029">
    <property type="entry name" value="DUF2271"/>
    <property type="match status" value="1"/>
</dbReference>